<keyword evidence="7 9" id="KW-0472">Membrane</keyword>
<protein>
    <submittedName>
        <fullName evidence="12">Uncharacterized protein</fullName>
    </submittedName>
</protein>
<dbReference type="Pfam" id="PF00005">
    <property type="entry name" value="ABC_tran"/>
    <property type="match status" value="1"/>
</dbReference>
<dbReference type="PROSITE" id="PS50929">
    <property type="entry name" value="ABC_TM1F"/>
    <property type="match status" value="1"/>
</dbReference>
<dbReference type="FunFam" id="1.20.1560.10:FF:000058">
    <property type="entry name" value="ABC transporter B family member 25"/>
    <property type="match status" value="1"/>
</dbReference>
<organism evidence="12 13">
    <name type="scientific">Elysia crispata</name>
    <name type="common">lettuce slug</name>
    <dbReference type="NCBI Taxonomy" id="231223"/>
    <lineage>
        <taxon>Eukaryota</taxon>
        <taxon>Metazoa</taxon>
        <taxon>Spiralia</taxon>
        <taxon>Lophotrochozoa</taxon>
        <taxon>Mollusca</taxon>
        <taxon>Gastropoda</taxon>
        <taxon>Heterobranchia</taxon>
        <taxon>Euthyneura</taxon>
        <taxon>Panpulmonata</taxon>
        <taxon>Sacoglossa</taxon>
        <taxon>Placobranchoidea</taxon>
        <taxon>Plakobranchidae</taxon>
        <taxon>Elysia</taxon>
    </lineage>
</organism>
<proteinExistence type="predicted"/>
<dbReference type="Pfam" id="PF00664">
    <property type="entry name" value="ABC_membrane"/>
    <property type="match status" value="1"/>
</dbReference>
<dbReference type="FunFam" id="3.40.50.300:FF:000403">
    <property type="entry name" value="ATP-binding cassette sub-family B member 8, mitochondrial"/>
    <property type="match status" value="1"/>
</dbReference>
<evidence type="ECO:0000256" key="8">
    <source>
        <dbReference type="SAM" id="MobiDB-lite"/>
    </source>
</evidence>
<dbReference type="InterPro" id="IPR036640">
    <property type="entry name" value="ABC1_TM_sf"/>
</dbReference>
<feature type="transmembrane region" description="Helical" evidence="9">
    <location>
        <begin position="551"/>
        <end position="569"/>
    </location>
</feature>
<dbReference type="Gene3D" id="1.20.1560.10">
    <property type="entry name" value="ABC transporter type 1, transmembrane domain"/>
    <property type="match status" value="2"/>
</dbReference>
<feature type="transmembrane region" description="Helical" evidence="9">
    <location>
        <begin position="289"/>
        <end position="312"/>
    </location>
</feature>
<dbReference type="EMBL" id="JAWDGP010008046">
    <property type="protein sequence ID" value="KAK3696395.1"/>
    <property type="molecule type" value="Genomic_DNA"/>
</dbReference>
<feature type="region of interest" description="Disordered" evidence="8">
    <location>
        <begin position="54"/>
        <end position="83"/>
    </location>
</feature>
<feature type="domain" description="ABC transporter" evidence="10">
    <location>
        <begin position="612"/>
        <end position="847"/>
    </location>
</feature>
<dbReference type="InterPro" id="IPR003593">
    <property type="entry name" value="AAA+_ATPase"/>
</dbReference>
<evidence type="ECO:0000256" key="1">
    <source>
        <dbReference type="ARBA" id="ARBA00004448"/>
    </source>
</evidence>
<dbReference type="InterPro" id="IPR011527">
    <property type="entry name" value="ABC1_TM_dom"/>
</dbReference>
<feature type="compositionally biased region" description="Polar residues" evidence="8">
    <location>
        <begin position="856"/>
        <end position="870"/>
    </location>
</feature>
<feature type="transmembrane region" description="Helical" evidence="9">
    <location>
        <begin position="332"/>
        <end position="355"/>
    </location>
</feature>
<dbReference type="GO" id="GO:0005743">
    <property type="term" value="C:mitochondrial inner membrane"/>
    <property type="evidence" value="ECO:0007669"/>
    <property type="project" value="UniProtKB-SubCell"/>
</dbReference>
<dbReference type="GO" id="GO:0005524">
    <property type="term" value="F:ATP binding"/>
    <property type="evidence" value="ECO:0007669"/>
    <property type="project" value="UniProtKB-KW"/>
</dbReference>
<feature type="compositionally biased region" description="Acidic residues" evidence="8">
    <location>
        <begin position="900"/>
        <end position="912"/>
    </location>
</feature>
<feature type="transmembrane region" description="Helical" evidence="9">
    <location>
        <begin position="96"/>
        <end position="117"/>
    </location>
</feature>
<feature type="transmembrane region" description="Helical" evidence="9">
    <location>
        <begin position="218"/>
        <end position="245"/>
    </location>
</feature>
<dbReference type="Gene3D" id="3.40.50.300">
    <property type="entry name" value="P-loop containing nucleotide triphosphate hydrolases"/>
    <property type="match status" value="1"/>
</dbReference>
<feature type="region of interest" description="Disordered" evidence="8">
    <location>
        <begin position="856"/>
        <end position="918"/>
    </location>
</feature>
<comment type="caution">
    <text evidence="12">The sequence shown here is derived from an EMBL/GenBank/DDBJ whole genome shotgun (WGS) entry which is preliminary data.</text>
</comment>
<keyword evidence="4" id="KW-0547">Nucleotide-binding</keyword>
<dbReference type="InterPro" id="IPR017871">
    <property type="entry name" value="ABC_transporter-like_CS"/>
</dbReference>
<feature type="domain" description="ABC transmembrane type-1" evidence="11">
    <location>
        <begin position="293"/>
        <end position="578"/>
    </location>
</feature>
<evidence type="ECO:0000313" key="13">
    <source>
        <dbReference type="Proteomes" id="UP001283361"/>
    </source>
</evidence>
<sequence length="926" mass="101873">MTLSRQVLGGSNRDLSSNFLISKLKEKKVPEAIMSRVDESNSYDRVDRAHLNGHRNSLKETEEGGRTENIDINRTDSENGRSRPVGSRYWYPTVRFSLLFAFGVFVDAAVAIILWLTGGNSVFFIHNITKFNILHSVFDLAVISFCKVPLYFLLINCAEKITILRFSHPHNNALKSRGSLCTASIVLVSLCVFVYCTVKGSFILDHYVNDDDFIAMHPTYYACVIWCFVTSLLVFLLSAASPVGLRRLEKQRVLKYYNQQGQEVDENGKIKPDNANLFRLIGLAKPESGLLTAGMISMLVSSAVQVIAPLYFGKVVDAALESMASLNRTVLTLLGIYMAGAVSSLFRAYLFTLAGQRLVARLRTRLFSSVVEQEVAFFDVNRTGELCNRLSSDTAVLQNAITVNVSMLFRYLLQILGSLALMFYLNAALTGVLLAIVPVVSLGATQYGKFVRKMRKQFQDRLAEAGTQAEEALSSVRTVKSFTGEEKAIEVYGNFVQESYKVGKKLALAQGTFEGLFSLLAYGAIAAVLWYGGKLVYDNAQNPSDGITAGLLTSFLLYTLQVAMGFALLSSLYGDFMQAVGASVRIFTLLDRKPDVFVPPNPLTLGTLSGEIEFKDVRFTYPSRPESEVLKGVTFEVEKGQMVALVGPSGGGKSTIVSLIERFYDPNEGSIRMDGCDLKLLDLAWFRQKVAAVSQEPTLFACSIRDNIAYGREATDEEVEDAARQANAHDFICGFEDGYKTLVGERGVRLSGGQKQRVAIARALIMNPTLLLLDEATSALDAESEHLVQEAIDRAMRGRTVIVIAHRLSTVRNANKVVVIDKGQIAEMGTHSELLARHGVYKRLVLRQLTAGNQGLVSHAPSTTSPTETGHGSLEKGEATKINEKSKNGRSSETPRLVDVEDSDNSDNDGEYDFYGADSEEVKLLN</sequence>
<dbReference type="SUPFAM" id="SSF90123">
    <property type="entry name" value="ABC transporter transmembrane region"/>
    <property type="match status" value="1"/>
</dbReference>
<dbReference type="GO" id="GO:0015421">
    <property type="term" value="F:ABC-type oligopeptide transporter activity"/>
    <property type="evidence" value="ECO:0007669"/>
    <property type="project" value="TreeGrafter"/>
</dbReference>
<name>A0AAE0XM85_9GAST</name>
<feature type="compositionally biased region" description="Basic and acidic residues" evidence="8">
    <location>
        <begin position="57"/>
        <end position="81"/>
    </location>
</feature>
<dbReference type="PANTHER" id="PTHR43394:SF1">
    <property type="entry name" value="ATP-BINDING CASSETTE SUB-FAMILY B MEMBER 10, MITOCHONDRIAL"/>
    <property type="match status" value="1"/>
</dbReference>
<evidence type="ECO:0000256" key="7">
    <source>
        <dbReference type="ARBA" id="ARBA00023136"/>
    </source>
</evidence>
<evidence type="ECO:0000256" key="6">
    <source>
        <dbReference type="ARBA" id="ARBA00022989"/>
    </source>
</evidence>
<dbReference type="CDD" id="cd18780">
    <property type="entry name" value="ABC_6TM_AtABCB27_like"/>
    <property type="match status" value="1"/>
</dbReference>
<keyword evidence="13" id="KW-1185">Reference proteome</keyword>
<accession>A0AAE0XM85</accession>
<feature type="compositionally biased region" description="Basic and acidic residues" evidence="8">
    <location>
        <begin position="873"/>
        <end position="887"/>
    </location>
</feature>
<feature type="transmembrane region" description="Helical" evidence="9">
    <location>
        <begin position="179"/>
        <end position="198"/>
    </location>
</feature>
<dbReference type="GO" id="GO:0016887">
    <property type="term" value="F:ATP hydrolysis activity"/>
    <property type="evidence" value="ECO:0007669"/>
    <property type="project" value="InterPro"/>
</dbReference>
<feature type="transmembrane region" description="Helical" evidence="9">
    <location>
        <begin position="511"/>
        <end position="531"/>
    </location>
</feature>
<keyword evidence="2" id="KW-0813">Transport</keyword>
<evidence type="ECO:0000256" key="5">
    <source>
        <dbReference type="ARBA" id="ARBA00022840"/>
    </source>
</evidence>
<dbReference type="SMART" id="SM00382">
    <property type="entry name" value="AAA"/>
    <property type="match status" value="1"/>
</dbReference>
<dbReference type="Proteomes" id="UP001283361">
    <property type="component" value="Unassembled WGS sequence"/>
</dbReference>
<dbReference type="AlphaFoldDB" id="A0AAE0XM85"/>
<dbReference type="GO" id="GO:0090374">
    <property type="term" value="P:oligopeptide export from mitochondrion"/>
    <property type="evidence" value="ECO:0007669"/>
    <property type="project" value="TreeGrafter"/>
</dbReference>
<evidence type="ECO:0000256" key="2">
    <source>
        <dbReference type="ARBA" id="ARBA00022448"/>
    </source>
</evidence>
<keyword evidence="6 9" id="KW-1133">Transmembrane helix</keyword>
<dbReference type="InterPro" id="IPR027417">
    <property type="entry name" value="P-loop_NTPase"/>
</dbReference>
<keyword evidence="5" id="KW-0067">ATP-binding</keyword>
<evidence type="ECO:0000259" key="10">
    <source>
        <dbReference type="PROSITE" id="PS50893"/>
    </source>
</evidence>
<dbReference type="PROSITE" id="PS50893">
    <property type="entry name" value="ABC_TRANSPORTER_2"/>
    <property type="match status" value="1"/>
</dbReference>
<dbReference type="CDD" id="cd03249">
    <property type="entry name" value="ABC_MTABC3_MDL1_MDL2"/>
    <property type="match status" value="1"/>
</dbReference>
<evidence type="ECO:0000259" key="11">
    <source>
        <dbReference type="PROSITE" id="PS50929"/>
    </source>
</evidence>
<dbReference type="PANTHER" id="PTHR43394">
    <property type="entry name" value="ATP-DEPENDENT PERMEASE MDL1, MITOCHONDRIAL"/>
    <property type="match status" value="1"/>
</dbReference>
<reference evidence="12" key="1">
    <citation type="journal article" date="2023" name="G3 (Bethesda)">
        <title>A reference genome for the long-term kleptoplast-retaining sea slug Elysia crispata morphotype clarki.</title>
        <authorList>
            <person name="Eastman K.E."/>
            <person name="Pendleton A.L."/>
            <person name="Shaikh M.A."/>
            <person name="Suttiyut T."/>
            <person name="Ogas R."/>
            <person name="Tomko P."/>
            <person name="Gavelis G."/>
            <person name="Widhalm J.R."/>
            <person name="Wisecaver J.H."/>
        </authorList>
    </citation>
    <scope>NUCLEOTIDE SEQUENCE</scope>
    <source>
        <strain evidence="12">ECLA1</strain>
    </source>
</reference>
<dbReference type="InterPro" id="IPR039421">
    <property type="entry name" value="Type_1_exporter"/>
</dbReference>
<dbReference type="InterPro" id="IPR003439">
    <property type="entry name" value="ABC_transporter-like_ATP-bd"/>
</dbReference>
<keyword evidence="3 9" id="KW-0812">Transmembrane</keyword>
<feature type="transmembrane region" description="Helical" evidence="9">
    <location>
        <begin position="137"/>
        <end position="158"/>
    </location>
</feature>
<evidence type="ECO:0000256" key="4">
    <source>
        <dbReference type="ARBA" id="ARBA00022741"/>
    </source>
</evidence>
<dbReference type="SUPFAM" id="SSF52540">
    <property type="entry name" value="P-loop containing nucleoside triphosphate hydrolases"/>
    <property type="match status" value="1"/>
</dbReference>
<gene>
    <name evidence="12" type="ORF">RRG08_062687</name>
</gene>
<evidence type="ECO:0000313" key="12">
    <source>
        <dbReference type="EMBL" id="KAK3696395.1"/>
    </source>
</evidence>
<dbReference type="PROSITE" id="PS00211">
    <property type="entry name" value="ABC_TRANSPORTER_1"/>
    <property type="match status" value="1"/>
</dbReference>
<evidence type="ECO:0000256" key="9">
    <source>
        <dbReference type="SAM" id="Phobius"/>
    </source>
</evidence>
<evidence type="ECO:0000256" key="3">
    <source>
        <dbReference type="ARBA" id="ARBA00022692"/>
    </source>
</evidence>
<comment type="subcellular location">
    <subcellularLocation>
        <location evidence="1">Mitochondrion inner membrane</location>
        <topology evidence="1">Multi-pass membrane protein</topology>
    </subcellularLocation>
</comment>